<name>A0A4S3KFA5_9GAMM</name>
<evidence type="ECO:0000313" key="2">
    <source>
        <dbReference type="Proteomes" id="UP000306317"/>
    </source>
</evidence>
<organism evidence="1 2">
    <name type="scientific">Rhodanobacter lindaniclasticus</name>
    <dbReference type="NCBI Taxonomy" id="75310"/>
    <lineage>
        <taxon>Bacteria</taxon>
        <taxon>Pseudomonadati</taxon>
        <taxon>Pseudomonadota</taxon>
        <taxon>Gammaproteobacteria</taxon>
        <taxon>Lysobacterales</taxon>
        <taxon>Rhodanobacteraceae</taxon>
        <taxon>Rhodanobacter</taxon>
    </lineage>
</organism>
<dbReference type="AlphaFoldDB" id="A0A4S3KFA5"/>
<sequence>MPESPEPVLAIPPDAVCFIIRKLREYESMDLLAERDIPANPLEYEDVDRITEQEDEYSFDPVRQELVSFIDELPDDQKIDLVALMWLGRNNASATEWPALREEAAEAANARTTDYLLGSPLVGDFLEEGLSALGYACDMPGEQGP</sequence>
<evidence type="ECO:0008006" key="3">
    <source>
        <dbReference type="Google" id="ProtNLM"/>
    </source>
</evidence>
<comment type="caution">
    <text evidence="1">The sequence shown here is derived from an EMBL/GenBank/DDBJ whole genome shotgun (WGS) entry which is preliminary data.</text>
</comment>
<dbReference type="InterPro" id="IPR022254">
    <property type="entry name" value="DUF3775"/>
</dbReference>
<dbReference type="Pfam" id="PF12616">
    <property type="entry name" value="DUF3775"/>
    <property type="match status" value="1"/>
</dbReference>
<evidence type="ECO:0000313" key="1">
    <source>
        <dbReference type="EMBL" id="THD07150.1"/>
    </source>
</evidence>
<dbReference type="EMBL" id="MWIO01000027">
    <property type="protein sequence ID" value="THD07150.1"/>
    <property type="molecule type" value="Genomic_DNA"/>
</dbReference>
<accession>A0A4S3KFA5</accession>
<gene>
    <name evidence="1" type="ORF">B1991_09480</name>
</gene>
<keyword evidence="2" id="KW-1185">Reference proteome</keyword>
<reference evidence="1 2" key="1">
    <citation type="submission" date="2017-02" db="EMBL/GenBank/DDBJ databases">
        <title>Whole genome sequencing of Rhodanobacter lindaniclasticus DSM 17932.</title>
        <authorList>
            <person name="Kumar S."/>
            <person name="Patil P."/>
            <person name="Patil P.B."/>
        </authorList>
    </citation>
    <scope>NUCLEOTIDE SEQUENCE [LARGE SCALE GENOMIC DNA]</scope>
    <source>
        <strain evidence="1 2">DSM 17932</strain>
    </source>
</reference>
<protein>
    <recommendedName>
        <fullName evidence="3">DUF3775 domain-containing protein</fullName>
    </recommendedName>
</protein>
<dbReference type="Proteomes" id="UP000306317">
    <property type="component" value="Unassembled WGS sequence"/>
</dbReference>
<proteinExistence type="predicted"/>